<reference evidence="1 2" key="1">
    <citation type="journal article" date="2019" name="Commun. Biol.">
        <title>The bagworm genome reveals a unique fibroin gene that provides high tensile strength.</title>
        <authorList>
            <person name="Kono N."/>
            <person name="Nakamura H."/>
            <person name="Ohtoshi R."/>
            <person name="Tomita M."/>
            <person name="Numata K."/>
            <person name="Arakawa K."/>
        </authorList>
    </citation>
    <scope>NUCLEOTIDE SEQUENCE [LARGE SCALE GENOMIC DNA]</scope>
</reference>
<evidence type="ECO:0000313" key="2">
    <source>
        <dbReference type="Proteomes" id="UP000299102"/>
    </source>
</evidence>
<dbReference type="OrthoDB" id="6348293at2759"/>
<keyword evidence="2" id="KW-1185">Reference proteome</keyword>
<organism evidence="1 2">
    <name type="scientific">Eumeta variegata</name>
    <name type="common">Bagworm moth</name>
    <name type="synonym">Eumeta japonica</name>
    <dbReference type="NCBI Taxonomy" id="151549"/>
    <lineage>
        <taxon>Eukaryota</taxon>
        <taxon>Metazoa</taxon>
        <taxon>Ecdysozoa</taxon>
        <taxon>Arthropoda</taxon>
        <taxon>Hexapoda</taxon>
        <taxon>Insecta</taxon>
        <taxon>Pterygota</taxon>
        <taxon>Neoptera</taxon>
        <taxon>Endopterygota</taxon>
        <taxon>Lepidoptera</taxon>
        <taxon>Glossata</taxon>
        <taxon>Ditrysia</taxon>
        <taxon>Tineoidea</taxon>
        <taxon>Psychidae</taxon>
        <taxon>Oiketicinae</taxon>
        <taxon>Eumeta</taxon>
    </lineage>
</organism>
<dbReference type="EMBL" id="BGZK01002166">
    <property type="protein sequence ID" value="GBP91388.1"/>
    <property type="molecule type" value="Genomic_DNA"/>
</dbReference>
<dbReference type="Proteomes" id="UP000299102">
    <property type="component" value="Unassembled WGS sequence"/>
</dbReference>
<accession>A0A4C1ZUL3</accession>
<sequence>MIFDMVEYTVFELLPKNCAFQDKDYLPPVWFKLELKRVAEAELKAGLRVKLRKEPESKSKAGPGLK</sequence>
<protein>
    <submittedName>
        <fullName evidence="1">Uncharacterized protein</fullName>
    </submittedName>
</protein>
<evidence type="ECO:0000313" key="1">
    <source>
        <dbReference type="EMBL" id="GBP91388.1"/>
    </source>
</evidence>
<comment type="caution">
    <text evidence="1">The sequence shown here is derived from an EMBL/GenBank/DDBJ whole genome shotgun (WGS) entry which is preliminary data.</text>
</comment>
<name>A0A4C1ZUL3_EUMVA</name>
<gene>
    <name evidence="1" type="ORF">EVAR_58769_1</name>
</gene>
<dbReference type="AlphaFoldDB" id="A0A4C1ZUL3"/>
<proteinExistence type="predicted"/>